<feature type="transmembrane region" description="Helical" evidence="1">
    <location>
        <begin position="144"/>
        <end position="166"/>
    </location>
</feature>
<evidence type="ECO:0000313" key="2">
    <source>
        <dbReference type="Ensembl" id="ENSTRUP00000055226.2"/>
    </source>
</evidence>
<dbReference type="Proteomes" id="UP000005226">
    <property type="component" value="Chromosome 20"/>
</dbReference>
<feature type="transmembrane region" description="Helical" evidence="1">
    <location>
        <begin position="80"/>
        <end position="98"/>
    </location>
</feature>
<keyword evidence="3" id="KW-1185">Reference proteome</keyword>
<dbReference type="GO" id="GO:0016020">
    <property type="term" value="C:membrane"/>
    <property type="evidence" value="ECO:0007669"/>
    <property type="project" value="TreeGrafter"/>
</dbReference>
<keyword evidence="1" id="KW-0812">Transmembrane</keyword>
<accession>A0A3B5KIK7</accession>
<keyword evidence="1" id="KW-1133">Transmembrane helix</keyword>
<feature type="transmembrane region" description="Helical" evidence="1">
    <location>
        <begin position="225"/>
        <end position="241"/>
    </location>
</feature>
<dbReference type="STRING" id="31033.ENSTRUP00000055226"/>
<dbReference type="AlphaFoldDB" id="A0A3B5KIK7"/>
<dbReference type="PANTHER" id="PTHR16201">
    <property type="entry name" value="SEVEN TRANSMEMBRANE PROTEIN 1-RELATED"/>
    <property type="match status" value="1"/>
</dbReference>
<dbReference type="InterPro" id="IPR051415">
    <property type="entry name" value="LAAT-1"/>
</dbReference>
<dbReference type="RefSeq" id="XP_011613205.2">
    <property type="nucleotide sequence ID" value="XM_011614903.2"/>
</dbReference>
<feature type="transmembrane region" description="Helical" evidence="1">
    <location>
        <begin position="186"/>
        <end position="204"/>
    </location>
</feature>
<dbReference type="OMA" id="WGDEAVC"/>
<proteinExistence type="predicted"/>
<feature type="transmembrane region" description="Helical" evidence="1">
    <location>
        <begin position="253"/>
        <end position="274"/>
    </location>
</feature>
<reference evidence="2 3" key="1">
    <citation type="journal article" date="2011" name="Genome Biol. Evol.">
        <title>Integration of the genetic map and genome assembly of fugu facilitates insights into distinct features of genome evolution in teleosts and mammals.</title>
        <authorList>
            <person name="Kai W."/>
            <person name="Kikuchi K."/>
            <person name="Tohari S."/>
            <person name="Chew A.K."/>
            <person name="Tay A."/>
            <person name="Fujiwara A."/>
            <person name="Hosoya S."/>
            <person name="Suetake H."/>
            <person name="Naruse K."/>
            <person name="Brenner S."/>
            <person name="Suzuki Y."/>
            <person name="Venkatesh B."/>
        </authorList>
    </citation>
    <scope>NUCLEOTIDE SEQUENCE [LARGE SCALE GENOMIC DNA]</scope>
</reference>
<feature type="transmembrane region" description="Helical" evidence="1">
    <location>
        <begin position="34"/>
        <end position="59"/>
    </location>
</feature>
<organism evidence="2 3">
    <name type="scientific">Takifugu rubripes</name>
    <name type="common">Japanese pufferfish</name>
    <name type="synonym">Fugu rubripes</name>
    <dbReference type="NCBI Taxonomy" id="31033"/>
    <lineage>
        <taxon>Eukaryota</taxon>
        <taxon>Metazoa</taxon>
        <taxon>Chordata</taxon>
        <taxon>Craniata</taxon>
        <taxon>Vertebrata</taxon>
        <taxon>Euteleostomi</taxon>
        <taxon>Actinopterygii</taxon>
        <taxon>Neopterygii</taxon>
        <taxon>Teleostei</taxon>
        <taxon>Neoteleostei</taxon>
        <taxon>Acanthomorphata</taxon>
        <taxon>Eupercaria</taxon>
        <taxon>Tetraodontiformes</taxon>
        <taxon>Tetradontoidea</taxon>
        <taxon>Tetraodontidae</taxon>
        <taxon>Takifugu</taxon>
    </lineage>
</organism>
<sequence length="378" mass="41651">MDDRALVGGQPATVLSGLVEFCVFSVSTCLSRDAGQLCVSVGLGSLSALSLLLSFFLLVYERCRSRRENPEEITAFPYSLLGNLCGAVGAALAGLLHIQVLLGAFAAALDALHFICWCFHVFLCWNSKSERRRRMMRGRRRQHLLTVCTLTVLVGFLRAGLPQLPVERPLGGRRLLHAALQDKTEILGYSLGLLSFIIACTSRFPMILRTHRGHVLTPPRAFSRLLSSLAAALYAAAVLVYDRRLAFLLRVMPWALAAVCGCALDLFILILHWLKRQNRLQLASFFTDGEESSDSEALTNAAAQTKAKSVQKLSELNPYMDVSIRPAREFNLQEVTSGMKEEEEGQILNRKVRLNRVGSFCSSDTSLDSSVSSDLEVG</sequence>
<gene>
    <name evidence="2" type="primary">tmem44</name>
</gene>
<dbReference type="GeneID" id="105417943"/>
<dbReference type="CTD" id="93109"/>
<dbReference type="Ensembl" id="ENSTRUT00000056488.2">
    <property type="protein sequence ID" value="ENSTRUP00000055226.2"/>
    <property type="gene ID" value="ENSTRUG00000025543.2"/>
</dbReference>
<reference evidence="2" key="3">
    <citation type="submission" date="2025-09" db="UniProtKB">
        <authorList>
            <consortium name="Ensembl"/>
        </authorList>
    </citation>
    <scope>IDENTIFICATION</scope>
</reference>
<keyword evidence="1" id="KW-0472">Membrane</keyword>
<name>A0A3B5KIK7_TAKRU</name>
<dbReference type="GeneTree" id="ENSGT00390000018718"/>
<protein>
    <submittedName>
        <fullName evidence="2">Transmembrane protein 44</fullName>
    </submittedName>
</protein>
<evidence type="ECO:0000313" key="3">
    <source>
        <dbReference type="Proteomes" id="UP000005226"/>
    </source>
</evidence>
<dbReference type="PANTHER" id="PTHR16201:SF53">
    <property type="entry name" value="TRANSMEMBRANE PROTEIN 44"/>
    <property type="match status" value="1"/>
</dbReference>
<reference evidence="2" key="2">
    <citation type="submission" date="2025-08" db="UniProtKB">
        <authorList>
            <consortium name="Ensembl"/>
        </authorList>
    </citation>
    <scope>IDENTIFICATION</scope>
</reference>
<feature type="transmembrane region" description="Helical" evidence="1">
    <location>
        <begin position="104"/>
        <end position="123"/>
    </location>
</feature>
<evidence type="ECO:0000256" key="1">
    <source>
        <dbReference type="SAM" id="Phobius"/>
    </source>
</evidence>
<dbReference type="GO" id="GO:0015174">
    <property type="term" value="F:basic amino acid transmembrane transporter activity"/>
    <property type="evidence" value="ECO:0007669"/>
    <property type="project" value="TreeGrafter"/>
</dbReference>
<dbReference type="InParanoid" id="A0A3B5KIK7"/>